<keyword evidence="2" id="KW-1185">Reference proteome</keyword>
<gene>
    <name evidence="1" type="ORF">V3851_16920</name>
</gene>
<dbReference type="Proteomes" id="UP001306950">
    <property type="component" value="Unassembled WGS sequence"/>
</dbReference>
<accession>A0ABU7VUY0</accession>
<proteinExistence type="predicted"/>
<dbReference type="EMBL" id="JAZHPZ010000008">
    <property type="protein sequence ID" value="MEF2967511.1"/>
    <property type="molecule type" value="Genomic_DNA"/>
</dbReference>
<comment type="caution">
    <text evidence="1">The sequence shown here is derived from an EMBL/GenBank/DDBJ whole genome shotgun (WGS) entry which is preliminary data.</text>
</comment>
<reference evidence="1 2" key="1">
    <citation type="submission" date="2024-02" db="EMBL/GenBank/DDBJ databases">
        <title>A nitrogen-fixing paenibacillus bacterium.</title>
        <authorList>
            <person name="Zhang W.L."/>
            <person name="Chen S.F."/>
        </authorList>
    </citation>
    <scope>NUCLEOTIDE SEQUENCE [LARGE SCALE GENOMIC DNA]</scope>
    <source>
        <strain evidence="1 2">M1</strain>
    </source>
</reference>
<evidence type="ECO:0000313" key="1">
    <source>
        <dbReference type="EMBL" id="MEF2967511.1"/>
    </source>
</evidence>
<sequence>MGAWILFFMVIVLLGWLNQKHRYSGKLRTVYRELKELAERVRQGNSSPHDLPVWESRLRELERHPNEFNRLDEEIGLREALLLYLEKHYPGDERLGKLREAAAFRKDAVWGMKMRR</sequence>
<name>A0ABU7VUY0_9BACL</name>
<evidence type="ECO:0000313" key="2">
    <source>
        <dbReference type="Proteomes" id="UP001306950"/>
    </source>
</evidence>
<dbReference type="RefSeq" id="WP_331847730.1">
    <property type="nucleotide sequence ID" value="NZ_JAZHPZ010000008.1"/>
</dbReference>
<organism evidence="1 2">
    <name type="scientific">Paenibacillus haidiansis</name>
    <dbReference type="NCBI Taxonomy" id="1574488"/>
    <lineage>
        <taxon>Bacteria</taxon>
        <taxon>Bacillati</taxon>
        <taxon>Bacillota</taxon>
        <taxon>Bacilli</taxon>
        <taxon>Bacillales</taxon>
        <taxon>Paenibacillaceae</taxon>
        <taxon>Paenibacillus</taxon>
    </lineage>
</organism>
<protein>
    <submittedName>
        <fullName evidence="1">Uncharacterized protein</fullName>
    </submittedName>
</protein>